<reference evidence="5 6" key="1">
    <citation type="submission" date="2020-05" db="EMBL/GenBank/DDBJ databases">
        <title>Flexivirga sp. ID2601S isolated from air conditioner.</title>
        <authorList>
            <person name="Kim D.H."/>
        </authorList>
    </citation>
    <scope>NUCLEOTIDE SEQUENCE [LARGE SCALE GENOMIC DNA]</scope>
    <source>
        <strain evidence="5 6">ID2601S</strain>
    </source>
</reference>
<comment type="similarity">
    <text evidence="1 3">Belongs to the short-chain dehydrogenases/reductases (SDR) family.</text>
</comment>
<dbReference type="PANTHER" id="PTHR44196:SF1">
    <property type="entry name" value="DEHYDROGENASE_REDUCTASE SDR FAMILY MEMBER 7B"/>
    <property type="match status" value="1"/>
</dbReference>
<dbReference type="GO" id="GO:0016491">
    <property type="term" value="F:oxidoreductase activity"/>
    <property type="evidence" value="ECO:0007669"/>
    <property type="project" value="UniProtKB-KW"/>
</dbReference>
<evidence type="ECO:0000256" key="2">
    <source>
        <dbReference type="ARBA" id="ARBA00023002"/>
    </source>
</evidence>
<name>A0A849ADD4_9MICO</name>
<evidence type="ECO:0000259" key="4">
    <source>
        <dbReference type="SMART" id="SM00822"/>
    </source>
</evidence>
<sequence length="261" mass="27154">MQLSGSVALVTGATGGLGAAIAAAFAGAGARVIVHGRDPRRAARLAAQLDCDHVTGDLRDEPSIGSIVLQANAFHDRIDVLVNNAGIGHHSPFDRMTQAAIDDLVATNLTAPVLLTRAVLPGMLQRGAGHVAFVSSIAGRTAVPGEAVYSATKAGLDAFADALRLEAAGTGVEVSTLVPAVVETGFFATRGAPYTRSRPKPRPANDVARQLVSLIESGRPERFSERGLRVAPVLRAAWPAAYNAMAGRWGERTRLRGGDPE</sequence>
<dbReference type="EMBL" id="JABENB010000001">
    <property type="protein sequence ID" value="NNG38469.1"/>
    <property type="molecule type" value="Genomic_DNA"/>
</dbReference>
<keyword evidence="6" id="KW-1185">Reference proteome</keyword>
<dbReference type="PRINTS" id="PR00081">
    <property type="entry name" value="GDHRDH"/>
</dbReference>
<dbReference type="AlphaFoldDB" id="A0A849ADD4"/>
<dbReference type="PANTHER" id="PTHR44196">
    <property type="entry name" value="DEHYDROGENASE/REDUCTASE SDR FAMILY MEMBER 7B"/>
    <property type="match status" value="1"/>
</dbReference>
<gene>
    <name evidence="5" type="ORF">HJ588_04165</name>
</gene>
<dbReference type="Proteomes" id="UP000557772">
    <property type="component" value="Unassembled WGS sequence"/>
</dbReference>
<dbReference type="CDD" id="cd05233">
    <property type="entry name" value="SDR_c"/>
    <property type="match status" value="1"/>
</dbReference>
<dbReference type="RefSeq" id="WP_171152207.1">
    <property type="nucleotide sequence ID" value="NZ_JABENB010000001.1"/>
</dbReference>
<dbReference type="SUPFAM" id="SSF51735">
    <property type="entry name" value="NAD(P)-binding Rossmann-fold domains"/>
    <property type="match status" value="1"/>
</dbReference>
<organism evidence="5 6">
    <name type="scientific">Flexivirga aerilata</name>
    <dbReference type="NCBI Taxonomy" id="1656889"/>
    <lineage>
        <taxon>Bacteria</taxon>
        <taxon>Bacillati</taxon>
        <taxon>Actinomycetota</taxon>
        <taxon>Actinomycetes</taxon>
        <taxon>Micrococcales</taxon>
        <taxon>Dermacoccaceae</taxon>
        <taxon>Flexivirga</taxon>
    </lineage>
</organism>
<dbReference type="GO" id="GO:0016020">
    <property type="term" value="C:membrane"/>
    <property type="evidence" value="ECO:0007669"/>
    <property type="project" value="TreeGrafter"/>
</dbReference>
<dbReference type="SMART" id="SM00822">
    <property type="entry name" value="PKS_KR"/>
    <property type="match status" value="1"/>
</dbReference>
<keyword evidence="2" id="KW-0560">Oxidoreductase</keyword>
<dbReference type="InterPro" id="IPR002347">
    <property type="entry name" value="SDR_fam"/>
</dbReference>
<proteinExistence type="inferred from homology"/>
<dbReference type="PROSITE" id="PS00061">
    <property type="entry name" value="ADH_SHORT"/>
    <property type="match status" value="1"/>
</dbReference>
<dbReference type="Pfam" id="PF00106">
    <property type="entry name" value="adh_short"/>
    <property type="match status" value="1"/>
</dbReference>
<feature type="domain" description="Ketoreductase" evidence="4">
    <location>
        <begin position="6"/>
        <end position="184"/>
    </location>
</feature>
<protein>
    <submittedName>
        <fullName evidence="5">SDR family NAD(P)-dependent oxidoreductase</fullName>
    </submittedName>
</protein>
<dbReference type="InterPro" id="IPR020904">
    <property type="entry name" value="Sc_DH/Rdtase_CS"/>
</dbReference>
<dbReference type="PRINTS" id="PR00080">
    <property type="entry name" value="SDRFAMILY"/>
</dbReference>
<evidence type="ECO:0000256" key="3">
    <source>
        <dbReference type="RuleBase" id="RU000363"/>
    </source>
</evidence>
<evidence type="ECO:0000313" key="5">
    <source>
        <dbReference type="EMBL" id="NNG38469.1"/>
    </source>
</evidence>
<accession>A0A849ADD4</accession>
<evidence type="ECO:0000256" key="1">
    <source>
        <dbReference type="ARBA" id="ARBA00006484"/>
    </source>
</evidence>
<evidence type="ECO:0000313" key="6">
    <source>
        <dbReference type="Proteomes" id="UP000557772"/>
    </source>
</evidence>
<comment type="caution">
    <text evidence="5">The sequence shown here is derived from an EMBL/GenBank/DDBJ whole genome shotgun (WGS) entry which is preliminary data.</text>
</comment>
<dbReference type="InterPro" id="IPR036291">
    <property type="entry name" value="NAD(P)-bd_dom_sf"/>
</dbReference>
<dbReference type="Gene3D" id="3.40.50.720">
    <property type="entry name" value="NAD(P)-binding Rossmann-like Domain"/>
    <property type="match status" value="1"/>
</dbReference>
<dbReference type="InterPro" id="IPR057326">
    <property type="entry name" value="KR_dom"/>
</dbReference>